<dbReference type="RefSeq" id="WP_386768449.1">
    <property type="nucleotide sequence ID" value="NZ_JBHSTI010000009.1"/>
</dbReference>
<dbReference type="Gene3D" id="3.30.300.30">
    <property type="match status" value="1"/>
</dbReference>
<dbReference type="InterPro" id="IPR045851">
    <property type="entry name" value="AMP-bd_C_sf"/>
</dbReference>
<dbReference type="InterPro" id="IPR042099">
    <property type="entry name" value="ANL_N_sf"/>
</dbReference>
<dbReference type="InterPro" id="IPR020845">
    <property type="entry name" value="AMP-binding_CS"/>
</dbReference>
<evidence type="ECO:0000259" key="2">
    <source>
        <dbReference type="Pfam" id="PF13193"/>
    </source>
</evidence>
<dbReference type="SUPFAM" id="SSF56801">
    <property type="entry name" value="Acetyl-CoA synthetase-like"/>
    <property type="match status" value="1"/>
</dbReference>
<proteinExistence type="predicted"/>
<feature type="domain" description="AMP-binding enzyme C-terminal" evidence="2">
    <location>
        <begin position="429"/>
        <end position="504"/>
    </location>
</feature>
<sequence length="517" mass="56163">MQDTLGGMLVRSCERHSELTAVRSVNGDRTYADVLLNAARVANVLRSRGLQPGDRVLLMLENCAEAVEVLMGITIAGLVIVPVNAGFKASELDHVLRDSGARGLVHTDGVRASVAGAPTAATIDVVLHLAPSESPSGNRLDYAAALEAAEPALALHESLPDDLAIIGYTSGTTGFPKGAMVTQSTLVLCVRSSVGVLRVPHYSRLAYIGGLGYAAPWWTIILPHLYVGGMVNLIRDYTVDSWFETMRQDRTTFTYCPSPLIDRFVEKARDYPDVIAHLETLNHSASAATPAEIRKIVDLVGDKYFHGWGATEIVGALTCLTRNDAIGLGTAEDRWATVGRPAPTTRLFVLDDDGNVLPRGREHVGEFAVEQDTIFAGYWNNPEQTAAAFKDGRYLTGDVGWVDHQGYAYIVDRKRDMIVSGGANVYPAEVERVLRELDGIAEIAVFGVPHDKWGETVAAAVVRRPGSAITEEDVVAFAKEHMASFKKPTSVRFLDELPRNASQKVKKDALRELWSTT</sequence>
<gene>
    <name evidence="3" type="ORF">ACFQGU_15525</name>
</gene>
<protein>
    <submittedName>
        <fullName evidence="3">Class I adenylate-forming enzyme family protein</fullName>
    </submittedName>
</protein>
<dbReference type="InterPro" id="IPR000873">
    <property type="entry name" value="AMP-dep_synth/lig_dom"/>
</dbReference>
<dbReference type="EMBL" id="JBHSTI010000009">
    <property type="protein sequence ID" value="MFC6239289.1"/>
    <property type="molecule type" value="Genomic_DNA"/>
</dbReference>
<dbReference type="Pfam" id="PF00501">
    <property type="entry name" value="AMP-binding"/>
    <property type="match status" value="1"/>
</dbReference>
<dbReference type="Pfam" id="PF13193">
    <property type="entry name" value="AMP-binding_C"/>
    <property type="match status" value="1"/>
</dbReference>
<dbReference type="PANTHER" id="PTHR43767:SF1">
    <property type="entry name" value="NONRIBOSOMAL PEPTIDE SYNTHASE PES1 (EUROFUNG)-RELATED"/>
    <property type="match status" value="1"/>
</dbReference>
<evidence type="ECO:0000313" key="3">
    <source>
        <dbReference type="EMBL" id="MFC6239289.1"/>
    </source>
</evidence>
<name>A0ABW1T4V1_9ACTN</name>
<organism evidence="3 4">
    <name type="scientific">Longivirga aurantiaca</name>
    <dbReference type="NCBI Taxonomy" id="1837743"/>
    <lineage>
        <taxon>Bacteria</taxon>
        <taxon>Bacillati</taxon>
        <taxon>Actinomycetota</taxon>
        <taxon>Actinomycetes</taxon>
        <taxon>Sporichthyales</taxon>
        <taxon>Sporichthyaceae</taxon>
        <taxon>Longivirga</taxon>
    </lineage>
</organism>
<dbReference type="InterPro" id="IPR025110">
    <property type="entry name" value="AMP-bd_C"/>
</dbReference>
<keyword evidence="4" id="KW-1185">Reference proteome</keyword>
<evidence type="ECO:0000259" key="1">
    <source>
        <dbReference type="Pfam" id="PF00501"/>
    </source>
</evidence>
<comment type="caution">
    <text evidence="3">The sequence shown here is derived from an EMBL/GenBank/DDBJ whole genome shotgun (WGS) entry which is preliminary data.</text>
</comment>
<dbReference type="InterPro" id="IPR050237">
    <property type="entry name" value="ATP-dep_AMP-bd_enzyme"/>
</dbReference>
<reference evidence="4" key="1">
    <citation type="journal article" date="2019" name="Int. J. Syst. Evol. Microbiol.">
        <title>The Global Catalogue of Microorganisms (GCM) 10K type strain sequencing project: providing services to taxonomists for standard genome sequencing and annotation.</title>
        <authorList>
            <consortium name="The Broad Institute Genomics Platform"/>
            <consortium name="The Broad Institute Genome Sequencing Center for Infectious Disease"/>
            <person name="Wu L."/>
            <person name="Ma J."/>
        </authorList>
    </citation>
    <scope>NUCLEOTIDE SEQUENCE [LARGE SCALE GENOMIC DNA]</scope>
    <source>
        <strain evidence="4">CGMCC 4.7317</strain>
    </source>
</reference>
<dbReference type="Proteomes" id="UP001596138">
    <property type="component" value="Unassembled WGS sequence"/>
</dbReference>
<dbReference type="PANTHER" id="PTHR43767">
    <property type="entry name" value="LONG-CHAIN-FATTY-ACID--COA LIGASE"/>
    <property type="match status" value="1"/>
</dbReference>
<evidence type="ECO:0000313" key="4">
    <source>
        <dbReference type="Proteomes" id="UP001596138"/>
    </source>
</evidence>
<feature type="domain" description="AMP-dependent synthetase/ligase" evidence="1">
    <location>
        <begin position="11"/>
        <end position="379"/>
    </location>
</feature>
<dbReference type="PROSITE" id="PS00455">
    <property type="entry name" value="AMP_BINDING"/>
    <property type="match status" value="1"/>
</dbReference>
<accession>A0ABW1T4V1</accession>
<dbReference type="Gene3D" id="3.40.50.12780">
    <property type="entry name" value="N-terminal domain of ligase-like"/>
    <property type="match status" value="1"/>
</dbReference>